<dbReference type="Pfam" id="PF09669">
    <property type="entry name" value="Phage_pRha"/>
    <property type="match status" value="1"/>
</dbReference>
<name>A0A9D1QUF5_9LACO</name>
<dbReference type="Proteomes" id="UP000886822">
    <property type="component" value="Unassembled WGS sequence"/>
</dbReference>
<dbReference type="InterPro" id="IPR014054">
    <property type="entry name" value="Phage_regulatory_Rha"/>
</dbReference>
<reference evidence="1" key="1">
    <citation type="journal article" date="2021" name="PeerJ">
        <title>Extensive microbial diversity within the chicken gut microbiome revealed by metagenomics and culture.</title>
        <authorList>
            <person name="Gilroy R."/>
            <person name="Ravi A."/>
            <person name="Getino M."/>
            <person name="Pursley I."/>
            <person name="Horton D.L."/>
            <person name="Alikhan N.F."/>
            <person name="Baker D."/>
            <person name="Gharbi K."/>
            <person name="Hall N."/>
            <person name="Watson M."/>
            <person name="Adriaenssens E.M."/>
            <person name="Foster-Nyarko E."/>
            <person name="Jarju S."/>
            <person name="Secka A."/>
            <person name="Antonio M."/>
            <person name="Oren A."/>
            <person name="Chaudhuri R.R."/>
            <person name="La Ragione R."/>
            <person name="Hildebrand F."/>
            <person name="Pallen M.J."/>
        </authorList>
    </citation>
    <scope>NUCLEOTIDE SEQUENCE</scope>
    <source>
        <strain evidence="1">CHK173-259</strain>
    </source>
</reference>
<organism evidence="1 2">
    <name type="scientific">Candidatus Levilactobacillus faecigallinarum</name>
    <dbReference type="NCBI Taxonomy" id="2838638"/>
    <lineage>
        <taxon>Bacteria</taxon>
        <taxon>Bacillati</taxon>
        <taxon>Bacillota</taxon>
        <taxon>Bacilli</taxon>
        <taxon>Lactobacillales</taxon>
        <taxon>Lactobacillaceae</taxon>
        <taxon>Levilactobacillus</taxon>
    </lineage>
</organism>
<proteinExistence type="predicted"/>
<gene>
    <name evidence="1" type="ORF">H9875_06900</name>
</gene>
<accession>A0A9D1QUF5</accession>
<evidence type="ECO:0000313" key="1">
    <source>
        <dbReference type="EMBL" id="HIW72340.1"/>
    </source>
</evidence>
<evidence type="ECO:0000313" key="2">
    <source>
        <dbReference type="Proteomes" id="UP000886822"/>
    </source>
</evidence>
<reference evidence="1" key="2">
    <citation type="submission" date="2021-04" db="EMBL/GenBank/DDBJ databases">
        <authorList>
            <person name="Gilroy R."/>
        </authorList>
    </citation>
    <scope>NUCLEOTIDE SEQUENCE</scope>
    <source>
        <strain evidence="1">CHK173-259</strain>
    </source>
</reference>
<dbReference type="EMBL" id="DXGJ01000052">
    <property type="protein sequence ID" value="HIW72340.1"/>
    <property type="molecule type" value="Genomic_DNA"/>
</dbReference>
<protein>
    <submittedName>
        <fullName evidence="1">Rha family transcriptional regulator</fullName>
    </submittedName>
</protein>
<dbReference type="AlphaFoldDB" id="A0A9D1QUF5"/>
<comment type="caution">
    <text evidence="1">The sequence shown here is derived from an EMBL/GenBank/DDBJ whole genome shotgun (WGS) entry which is preliminary data.</text>
</comment>
<sequence length="223" mass="25945">MNDLVFLPSQRVDAEPFTTGDVIAKYAEVERDSVNRMIRNTYQRLERFGKVGFEIRPMPSGQDAKTYLLNQQQATLLITFLKNTPRVADFKEELVRQFYAMQRELIERRARFEMGKEYSKELDTAVSESQIDMHGHQYSNFNRLIYRQALGVDSIKLRKARSIPQKEAITHYLSSDEAEAVRKVKRQVITLLGMGMNYQQVKDAMRIQGVVYQITLRLPVKGM</sequence>